<geneLocation type="plasmid" evidence="8 9">
    <name>pSCATT</name>
</geneLocation>
<organism evidence="8 9">
    <name type="scientific">Streptantibioticus cattleyicolor (strain ATCC 35852 / DSM 46488 / JCM 4925 / NBRC 14057 / NRRL 8057)</name>
    <name type="common">Streptomyces cattleya</name>
    <dbReference type="NCBI Taxonomy" id="1003195"/>
    <lineage>
        <taxon>Bacteria</taxon>
        <taxon>Bacillati</taxon>
        <taxon>Actinomycetota</taxon>
        <taxon>Actinomycetes</taxon>
        <taxon>Kitasatosporales</taxon>
        <taxon>Streptomycetaceae</taxon>
        <taxon>Streptantibioticus</taxon>
    </lineage>
</organism>
<evidence type="ECO:0000256" key="3">
    <source>
        <dbReference type="ARBA" id="ARBA00022989"/>
    </source>
</evidence>
<name>G8XGD5_STREN</name>
<dbReference type="PROSITE" id="PS00216">
    <property type="entry name" value="SUGAR_TRANSPORT_1"/>
    <property type="match status" value="1"/>
</dbReference>
<dbReference type="Gene3D" id="1.20.1720.10">
    <property type="entry name" value="Multidrug resistance protein D"/>
    <property type="match status" value="1"/>
</dbReference>
<keyword evidence="9" id="KW-1185">Reference proteome</keyword>
<dbReference type="GO" id="GO:0022857">
    <property type="term" value="F:transmembrane transporter activity"/>
    <property type="evidence" value="ECO:0007669"/>
    <property type="project" value="InterPro"/>
</dbReference>
<keyword evidence="5" id="KW-0046">Antibiotic resistance</keyword>
<keyword evidence="3 6" id="KW-1133">Transmembrane helix</keyword>
<dbReference type="CDD" id="cd17321">
    <property type="entry name" value="MFS_MMR_MDR_like"/>
    <property type="match status" value="1"/>
</dbReference>
<feature type="transmembrane region" description="Helical" evidence="6">
    <location>
        <begin position="316"/>
        <end position="335"/>
    </location>
</feature>
<accession>G8XGD5</accession>
<feature type="transmembrane region" description="Helical" evidence="6">
    <location>
        <begin position="60"/>
        <end position="80"/>
    </location>
</feature>
<dbReference type="Pfam" id="PF07690">
    <property type="entry name" value="MFS_1"/>
    <property type="match status" value="1"/>
</dbReference>
<dbReference type="KEGG" id="scy:SCATT_p05010"/>
<dbReference type="InterPro" id="IPR005829">
    <property type="entry name" value="Sugar_transporter_CS"/>
</dbReference>
<dbReference type="AlphaFoldDB" id="G8XGD5"/>
<keyword evidence="4 6" id="KW-0472">Membrane</keyword>
<feature type="transmembrane region" description="Helical" evidence="6">
    <location>
        <begin position="234"/>
        <end position="254"/>
    </location>
</feature>
<dbReference type="GO" id="GO:0005886">
    <property type="term" value="C:plasma membrane"/>
    <property type="evidence" value="ECO:0007669"/>
    <property type="project" value="UniProtKB-SubCell"/>
</dbReference>
<feature type="transmembrane region" description="Helical" evidence="6">
    <location>
        <begin position="145"/>
        <end position="168"/>
    </location>
</feature>
<dbReference type="PROSITE" id="PS50850">
    <property type="entry name" value="MFS"/>
    <property type="match status" value="1"/>
</dbReference>
<dbReference type="InterPro" id="IPR011701">
    <property type="entry name" value="MFS"/>
</dbReference>
<dbReference type="GO" id="GO:0046677">
    <property type="term" value="P:response to antibiotic"/>
    <property type="evidence" value="ECO:0007669"/>
    <property type="project" value="UniProtKB-KW"/>
</dbReference>
<feature type="transmembrane region" description="Helical" evidence="6">
    <location>
        <begin position="366"/>
        <end position="392"/>
    </location>
</feature>
<evidence type="ECO:0000313" key="9">
    <source>
        <dbReference type="Proteomes" id="UP000007842"/>
    </source>
</evidence>
<feature type="transmembrane region" description="Helical" evidence="6">
    <location>
        <begin position="471"/>
        <end position="488"/>
    </location>
</feature>
<dbReference type="PANTHER" id="PTHR42718:SF42">
    <property type="entry name" value="EXPORT PROTEIN"/>
    <property type="match status" value="1"/>
</dbReference>
<feature type="domain" description="Major facilitator superfamily (MFS) profile" evidence="7">
    <location>
        <begin position="22"/>
        <end position="492"/>
    </location>
</feature>
<dbReference type="PATRIC" id="fig|1003195.29.peg.6295"/>
<sequence length="494" mass="49455">MTTATGAAEAAVEYRHPARWAILAVVCLAELTVVLDNTVLNVAVPSLTRQLHAGTAAVQWMVSAYALAQSGLLLTAGALADRWGRRRMLTAGLVVFGAGSAAAGFAGSAGALIAARVGMGVGGALILTTTLAVALQVFGERERPAVIGVWSAVNALGFASGPLIGGALLQHFRWGAVFLVNLPVVAVALVAVALLVPESRNPVGARPDVPGALLSVTGTTALVFAVVSGPRDGWAAPPVLGAAALAVAALAVFARWERRTATPMLDVRFFRDRRFTGAVAGTVLVTFGMGGALFLLTQDLQFVRGYGPLTAGLRTAPLALTVVALNLTGVCARLIRRVGAPSAIAAGMTLLAAGVALVALSGTDGYALPFAGLVTMGAGCALANPAMAEALMSAIPPERAGVGAGINGTLAELGNGLGVAVLGAVLASRFTALLPPGPSTSFPAALAAAHDAPHRAAVTHAFASGIATSQLIGAVAVFLGGAVAALLLHRADRT</sequence>
<evidence type="ECO:0000313" key="8">
    <source>
        <dbReference type="EMBL" id="AEW98694.1"/>
    </source>
</evidence>
<dbReference type="PANTHER" id="PTHR42718">
    <property type="entry name" value="MAJOR FACILITATOR SUPERFAMILY MULTIDRUG TRANSPORTER MFSC"/>
    <property type="match status" value="1"/>
</dbReference>
<feature type="transmembrane region" description="Helical" evidence="6">
    <location>
        <begin position="413"/>
        <end position="434"/>
    </location>
</feature>
<feature type="transmembrane region" description="Helical" evidence="6">
    <location>
        <begin position="209"/>
        <end position="228"/>
    </location>
</feature>
<keyword evidence="8" id="KW-0614">Plasmid</keyword>
<keyword evidence="2 6" id="KW-0812">Transmembrane</keyword>
<comment type="subcellular location">
    <subcellularLocation>
        <location evidence="1">Cell membrane</location>
        <topology evidence="1">Multi-pass membrane protein</topology>
    </subcellularLocation>
</comment>
<dbReference type="SUPFAM" id="SSF103473">
    <property type="entry name" value="MFS general substrate transporter"/>
    <property type="match status" value="1"/>
</dbReference>
<protein>
    <submittedName>
        <fullName evidence="8">Transmembrane efflux protein</fullName>
    </submittedName>
</protein>
<dbReference type="Proteomes" id="UP000007842">
    <property type="component" value="Plasmid pSCATT"/>
</dbReference>
<proteinExistence type="predicted"/>
<dbReference type="InterPro" id="IPR036259">
    <property type="entry name" value="MFS_trans_sf"/>
</dbReference>
<feature type="transmembrane region" description="Helical" evidence="6">
    <location>
        <begin position="342"/>
        <end position="360"/>
    </location>
</feature>
<gene>
    <name evidence="8" type="ordered locus">SCATT_p05010</name>
</gene>
<feature type="transmembrane region" description="Helical" evidence="6">
    <location>
        <begin position="119"/>
        <end position="138"/>
    </location>
</feature>
<feature type="transmembrane region" description="Helical" evidence="6">
    <location>
        <begin position="174"/>
        <end position="197"/>
    </location>
</feature>
<dbReference type="InterPro" id="IPR020846">
    <property type="entry name" value="MFS_dom"/>
</dbReference>
<evidence type="ECO:0000256" key="6">
    <source>
        <dbReference type="SAM" id="Phobius"/>
    </source>
</evidence>
<evidence type="ECO:0000256" key="4">
    <source>
        <dbReference type="ARBA" id="ARBA00023136"/>
    </source>
</evidence>
<reference evidence="9" key="1">
    <citation type="submission" date="2011-12" db="EMBL/GenBank/DDBJ databases">
        <title>Complete genome sequence of Streptomyces cattleya strain DSM 46488.</title>
        <authorList>
            <person name="Ou H.-Y."/>
            <person name="Li P."/>
            <person name="Zhao C."/>
            <person name="O'Hagan D."/>
            <person name="Deng Z."/>
        </authorList>
    </citation>
    <scope>NUCLEOTIDE SEQUENCE [LARGE SCALE GENOMIC DNA]</scope>
    <source>
        <strain evidence="9">ATCC 35852 / DSM 46488 / JCM 4925 / NBRC 14057 / NRRL 8057</strain>
        <plasmid evidence="9">Plasmid pSCATT</plasmid>
    </source>
</reference>
<feature type="transmembrane region" description="Helical" evidence="6">
    <location>
        <begin position="20"/>
        <end position="40"/>
    </location>
</feature>
<dbReference type="EMBL" id="CP003229">
    <property type="protein sequence ID" value="AEW98694.1"/>
    <property type="molecule type" value="Genomic_DNA"/>
</dbReference>
<dbReference type="PRINTS" id="PR01036">
    <property type="entry name" value="TCRTETB"/>
</dbReference>
<dbReference type="HOGENOM" id="CLU_000960_28_2_11"/>
<dbReference type="Gene3D" id="1.20.1250.20">
    <property type="entry name" value="MFS general substrate transporter like domains"/>
    <property type="match status" value="1"/>
</dbReference>
<feature type="transmembrane region" description="Helical" evidence="6">
    <location>
        <begin position="92"/>
        <end position="113"/>
    </location>
</feature>
<evidence type="ECO:0000256" key="2">
    <source>
        <dbReference type="ARBA" id="ARBA00022692"/>
    </source>
</evidence>
<evidence type="ECO:0000259" key="7">
    <source>
        <dbReference type="PROSITE" id="PS50850"/>
    </source>
</evidence>
<evidence type="ECO:0000256" key="5">
    <source>
        <dbReference type="ARBA" id="ARBA00023251"/>
    </source>
</evidence>
<feature type="transmembrane region" description="Helical" evidence="6">
    <location>
        <begin position="275"/>
        <end position="296"/>
    </location>
</feature>
<evidence type="ECO:0000256" key="1">
    <source>
        <dbReference type="ARBA" id="ARBA00004651"/>
    </source>
</evidence>